<dbReference type="PANTHER" id="PTHR34385:SF1">
    <property type="entry name" value="PEPTIDOGLYCAN L-ALANYL-D-GLUTAMATE ENDOPEPTIDASE CWLK"/>
    <property type="match status" value="1"/>
</dbReference>
<proteinExistence type="predicted"/>
<dbReference type="RefSeq" id="WP_258389499.1">
    <property type="nucleotide sequence ID" value="NZ_CP091430.1"/>
</dbReference>
<gene>
    <name evidence="2" type="ORF">L1F29_17090</name>
</gene>
<reference evidence="2" key="1">
    <citation type="submission" date="2022-01" db="EMBL/GenBank/DDBJ databases">
        <title>Paenibacillus spongiae sp. nov., isolated from marine sponge.</title>
        <authorList>
            <person name="Li Z."/>
            <person name="Zhang M."/>
        </authorList>
    </citation>
    <scope>NUCLEOTIDE SEQUENCE</scope>
    <source>
        <strain evidence="2">PHS-Z3</strain>
    </source>
</reference>
<evidence type="ECO:0000313" key="3">
    <source>
        <dbReference type="Proteomes" id="UP001057877"/>
    </source>
</evidence>
<dbReference type="Gene3D" id="3.30.1380.10">
    <property type="match status" value="1"/>
</dbReference>
<name>A0ABY5SHH6_9BACL</name>
<organism evidence="2 3">
    <name type="scientific">Paenibacillus spongiae</name>
    <dbReference type="NCBI Taxonomy" id="2909671"/>
    <lineage>
        <taxon>Bacteria</taxon>
        <taxon>Bacillati</taxon>
        <taxon>Bacillota</taxon>
        <taxon>Bacilli</taxon>
        <taxon>Bacillales</taxon>
        <taxon>Paenibacillaceae</taxon>
        <taxon>Paenibacillus</taxon>
    </lineage>
</organism>
<sequence length="306" mass="34549">MKMTKAILAATIAGIGIFWTVDSFKNSQYLSQVFHMMNKVKKEAEPDQDLSPTLDHMSVEQISIEQTQNEDSLLKDRTIEKKSVLDLSDSLLAVVQANAPELNVKENTDGQAMITNPSSPLVLVNKQRNLPPTYEPEDLIIPEVDFSFTGYHPKKQLRKPAAEALEKLFHKAKENEIDLKAVSGYRSYETQYAIFNHYSEEVGEDAANKWSALPGQSEHQTGLAIDVSSSSVGYDLIPSFGDSKEGKWLSENAAEFGFILRYPKQQEEITGYSYEPWHLRFIGVELAKIITEQNRTLEDVFSKIIR</sequence>
<dbReference type="SUPFAM" id="SSF55166">
    <property type="entry name" value="Hedgehog/DD-peptidase"/>
    <property type="match status" value="1"/>
</dbReference>
<dbReference type="EMBL" id="CP091430">
    <property type="protein sequence ID" value="UVI33446.1"/>
    <property type="molecule type" value="Genomic_DNA"/>
</dbReference>
<evidence type="ECO:0000313" key="2">
    <source>
        <dbReference type="EMBL" id="UVI33446.1"/>
    </source>
</evidence>
<dbReference type="Proteomes" id="UP001057877">
    <property type="component" value="Chromosome"/>
</dbReference>
<accession>A0ABY5SHH6</accession>
<dbReference type="InterPro" id="IPR003709">
    <property type="entry name" value="VanY-like_core_dom"/>
</dbReference>
<feature type="domain" description="D-alanyl-D-alanine carboxypeptidase-like core" evidence="1">
    <location>
        <begin position="155"/>
        <end position="283"/>
    </location>
</feature>
<dbReference type="InterPro" id="IPR009045">
    <property type="entry name" value="Zn_M74/Hedgehog-like"/>
</dbReference>
<dbReference type="InterPro" id="IPR058193">
    <property type="entry name" value="VanY/YodJ_core_dom"/>
</dbReference>
<dbReference type="InterPro" id="IPR052179">
    <property type="entry name" value="DD-CPase-like"/>
</dbReference>
<dbReference type="CDD" id="cd14852">
    <property type="entry name" value="LD-carboxypeptidase"/>
    <property type="match status" value="1"/>
</dbReference>
<keyword evidence="3" id="KW-1185">Reference proteome</keyword>
<dbReference type="PANTHER" id="PTHR34385">
    <property type="entry name" value="D-ALANYL-D-ALANINE CARBOXYPEPTIDASE"/>
    <property type="match status" value="1"/>
</dbReference>
<evidence type="ECO:0000259" key="1">
    <source>
        <dbReference type="Pfam" id="PF02557"/>
    </source>
</evidence>
<dbReference type="Pfam" id="PF02557">
    <property type="entry name" value="VanY"/>
    <property type="match status" value="1"/>
</dbReference>
<protein>
    <submittedName>
        <fullName evidence="2">M15 family metallopeptidase</fullName>
    </submittedName>
</protein>